<protein>
    <recommendedName>
        <fullName evidence="3">DUF1127 domain-containing protein</fullName>
    </recommendedName>
</protein>
<evidence type="ECO:0000313" key="1">
    <source>
        <dbReference type="EMBL" id="ASM71679.1"/>
    </source>
</evidence>
<reference evidence="1 2" key="1">
    <citation type="submission" date="2017-07" db="EMBL/GenBank/DDBJ databases">
        <title>Genome Sequence of Sulfitobacter pseudonitzschiae Strain SMR1 Isolated from a culture of the Diatom Skeletonema marinoi.</title>
        <authorList>
            <person name="Topel M."/>
            <person name="Pinder M.I.M."/>
            <person name="Johansson O.N."/>
            <person name="Kourtchenko O."/>
            <person name="Godhe A."/>
            <person name="Clarke A.K."/>
        </authorList>
    </citation>
    <scope>NUCLEOTIDE SEQUENCE [LARGE SCALE GENOMIC DNA]</scope>
    <source>
        <strain evidence="1 2">SMR1</strain>
    </source>
</reference>
<evidence type="ECO:0008006" key="3">
    <source>
        <dbReference type="Google" id="ProtNLM"/>
    </source>
</evidence>
<proteinExistence type="predicted"/>
<dbReference type="AlphaFoldDB" id="A0A221JY67"/>
<name>A0A221JY67_9RHOB</name>
<sequence length="81" mass="8957">MATQTATHISATPVAQFFAGFGAALSRGFTALIEAGQKSRSMEARMLLIDRLNAMSDAQLAELKIERENIPAYVFRDLYYV</sequence>
<dbReference type="EMBL" id="CP022415">
    <property type="protein sequence ID" value="ASM71679.1"/>
    <property type="molecule type" value="Genomic_DNA"/>
</dbReference>
<dbReference type="KEGG" id="spse:SULPSESMR1_00849"/>
<accession>A0A221JY67</accession>
<organism evidence="1 2">
    <name type="scientific">Pseudosulfitobacter pseudonitzschiae</name>
    <dbReference type="NCBI Taxonomy" id="1402135"/>
    <lineage>
        <taxon>Bacteria</taxon>
        <taxon>Pseudomonadati</taxon>
        <taxon>Pseudomonadota</taxon>
        <taxon>Alphaproteobacteria</taxon>
        <taxon>Rhodobacterales</taxon>
        <taxon>Roseobacteraceae</taxon>
        <taxon>Pseudosulfitobacter</taxon>
    </lineage>
</organism>
<dbReference type="STRING" id="1402135.SAMN05444149_10586"/>
<dbReference type="OrthoDB" id="7867799at2"/>
<keyword evidence="2" id="KW-1185">Reference proteome</keyword>
<dbReference type="RefSeq" id="WP_089419695.1">
    <property type="nucleotide sequence ID" value="NZ_CP022415.1"/>
</dbReference>
<evidence type="ECO:0000313" key="2">
    <source>
        <dbReference type="Proteomes" id="UP000199754"/>
    </source>
</evidence>
<dbReference type="Proteomes" id="UP000199754">
    <property type="component" value="Chromosome"/>
</dbReference>
<gene>
    <name evidence="1" type="ORF">SULPSESMR1_00849</name>
</gene>